<evidence type="ECO:0000313" key="2">
    <source>
        <dbReference type="Proteomes" id="UP000192578"/>
    </source>
</evidence>
<keyword evidence="2" id="KW-1185">Reference proteome</keyword>
<dbReference type="Proteomes" id="UP000192578">
    <property type="component" value="Unassembled WGS sequence"/>
</dbReference>
<protein>
    <submittedName>
        <fullName evidence="1">Uncharacterized protein</fullName>
    </submittedName>
</protein>
<reference evidence="2" key="1">
    <citation type="submission" date="2017-01" db="EMBL/GenBank/DDBJ databases">
        <title>Comparative genomics of anhydrobiosis in the tardigrade Hypsibius dujardini.</title>
        <authorList>
            <person name="Yoshida Y."/>
            <person name="Koutsovoulos G."/>
            <person name="Laetsch D."/>
            <person name="Stevens L."/>
            <person name="Kumar S."/>
            <person name="Horikawa D."/>
            <person name="Ishino K."/>
            <person name="Komine S."/>
            <person name="Tomita M."/>
            <person name="Blaxter M."/>
            <person name="Arakawa K."/>
        </authorList>
    </citation>
    <scope>NUCLEOTIDE SEQUENCE [LARGE SCALE GENOMIC DNA]</scope>
    <source>
        <strain evidence="2">Z151</strain>
    </source>
</reference>
<dbReference type="EMBL" id="MTYJ01000137">
    <property type="protein sequence ID" value="OQV12766.1"/>
    <property type="molecule type" value="Genomic_DNA"/>
</dbReference>
<dbReference type="AlphaFoldDB" id="A0A1W0WC27"/>
<name>A0A1W0WC27_HYPEX</name>
<sequence>MDAVHLVLIGVGQQPQRNRQDAPPGFSILFPRFHGTRELFILGPTSTGRGGNSRCGSSVYTASGDPGRISVVSTVAN</sequence>
<evidence type="ECO:0000313" key="1">
    <source>
        <dbReference type="EMBL" id="OQV12766.1"/>
    </source>
</evidence>
<accession>A0A1W0WC27</accession>
<proteinExistence type="predicted"/>
<comment type="caution">
    <text evidence="1">The sequence shown here is derived from an EMBL/GenBank/DDBJ whole genome shotgun (WGS) entry which is preliminary data.</text>
</comment>
<organism evidence="1 2">
    <name type="scientific">Hypsibius exemplaris</name>
    <name type="common">Freshwater tardigrade</name>
    <dbReference type="NCBI Taxonomy" id="2072580"/>
    <lineage>
        <taxon>Eukaryota</taxon>
        <taxon>Metazoa</taxon>
        <taxon>Ecdysozoa</taxon>
        <taxon>Tardigrada</taxon>
        <taxon>Eutardigrada</taxon>
        <taxon>Parachela</taxon>
        <taxon>Hypsibioidea</taxon>
        <taxon>Hypsibiidae</taxon>
        <taxon>Hypsibius</taxon>
    </lineage>
</organism>
<gene>
    <name evidence="1" type="ORF">BV898_12995</name>
</gene>